<feature type="transmembrane region" description="Helical" evidence="7">
    <location>
        <begin position="161"/>
        <end position="183"/>
    </location>
</feature>
<dbReference type="Gene3D" id="1.10.3720.10">
    <property type="entry name" value="MetI-like"/>
    <property type="match status" value="1"/>
</dbReference>
<dbReference type="Pfam" id="PF00528">
    <property type="entry name" value="BPD_transp_1"/>
    <property type="match status" value="1"/>
</dbReference>
<organism evidence="9 10">
    <name type="scientific">Senegalia massiliensis</name>
    <dbReference type="NCBI Taxonomy" id="1720316"/>
    <lineage>
        <taxon>Bacteria</taxon>
        <taxon>Bacillati</taxon>
        <taxon>Bacillota</taxon>
        <taxon>Clostridia</taxon>
        <taxon>Eubacteriales</taxon>
        <taxon>Clostridiaceae</taxon>
        <taxon>Senegalia</taxon>
    </lineage>
</organism>
<evidence type="ECO:0000313" key="10">
    <source>
        <dbReference type="Proteomes" id="UP000467132"/>
    </source>
</evidence>
<comment type="similarity">
    <text evidence="7">Belongs to the binding-protein-dependent transport system permease family.</text>
</comment>
<feature type="transmembrane region" description="Helical" evidence="7">
    <location>
        <begin position="15"/>
        <end position="35"/>
    </location>
</feature>
<dbReference type="InterPro" id="IPR051393">
    <property type="entry name" value="ABC_transporter_permease"/>
</dbReference>
<keyword evidence="2 7" id="KW-0813">Transport</keyword>
<feature type="transmembrane region" description="Helical" evidence="7">
    <location>
        <begin position="212"/>
        <end position="232"/>
    </location>
</feature>
<dbReference type="CDD" id="cd06261">
    <property type="entry name" value="TM_PBP2"/>
    <property type="match status" value="1"/>
</dbReference>
<evidence type="ECO:0000256" key="4">
    <source>
        <dbReference type="ARBA" id="ARBA00022692"/>
    </source>
</evidence>
<comment type="caution">
    <text evidence="9">The sequence shown here is derived from an EMBL/GenBank/DDBJ whole genome shotgun (WGS) entry which is preliminary data.</text>
</comment>
<evidence type="ECO:0000256" key="7">
    <source>
        <dbReference type="RuleBase" id="RU363032"/>
    </source>
</evidence>
<reference evidence="9 10" key="1">
    <citation type="submission" date="2018-08" db="EMBL/GenBank/DDBJ databases">
        <title>Murine metabolic-syndrome-specific gut microbial biobank.</title>
        <authorList>
            <person name="Liu C."/>
        </authorList>
    </citation>
    <scope>NUCLEOTIDE SEQUENCE [LARGE SCALE GENOMIC DNA]</scope>
    <source>
        <strain evidence="9 10">583</strain>
    </source>
</reference>
<keyword evidence="3" id="KW-1003">Cell membrane</keyword>
<evidence type="ECO:0000259" key="8">
    <source>
        <dbReference type="PROSITE" id="PS50928"/>
    </source>
</evidence>
<accession>A0A845QZW1</accession>
<feature type="transmembrane region" description="Helical" evidence="7">
    <location>
        <begin position="76"/>
        <end position="98"/>
    </location>
</feature>
<gene>
    <name evidence="9" type="ORF">D3Z33_03355</name>
</gene>
<dbReference type="InterPro" id="IPR035906">
    <property type="entry name" value="MetI-like_sf"/>
</dbReference>
<keyword evidence="4 7" id="KW-0812">Transmembrane</keyword>
<feature type="transmembrane region" description="Helical" evidence="7">
    <location>
        <begin position="264"/>
        <end position="284"/>
    </location>
</feature>
<feature type="transmembrane region" description="Helical" evidence="7">
    <location>
        <begin position="110"/>
        <end position="131"/>
    </location>
</feature>
<sequence length="293" mass="33337">MVNLLKKLRLNTKTAPYYFLIPVILVFSIFMLYPIGKSFWLSFYEFQGGEYNFIGFSNYINLMKDDVFIQSLLNTLIYLIFQVPVMVFLSLLLAYLLDQAYIKFKPMFRVSIFLPAVTSLVAYSLVFKLLLNNEYGLINYLLNVVGLDGVNWLNGPISSKIAIMISITWRWTGYNMIIMLAGLQRISPDIYEASDIDGANKIQKFFHVTLPLMKPIILFAAITSTIGTLQLFDEPYILTDGGPDGATMTVAQYLYNNGFRYIKFGYAAAISYVLVIIIAILSYIQFKVGGDEE</sequence>
<dbReference type="RefSeq" id="WP_160196380.1">
    <property type="nucleotide sequence ID" value="NZ_QXXA01000004.1"/>
</dbReference>
<dbReference type="PANTHER" id="PTHR30193:SF37">
    <property type="entry name" value="INNER MEMBRANE ABC TRANSPORTER PERMEASE PROTEIN YCJO"/>
    <property type="match status" value="1"/>
</dbReference>
<comment type="subcellular location">
    <subcellularLocation>
        <location evidence="1 7">Cell membrane</location>
        <topology evidence="1 7">Multi-pass membrane protein</topology>
    </subcellularLocation>
</comment>
<proteinExistence type="inferred from homology"/>
<evidence type="ECO:0000256" key="1">
    <source>
        <dbReference type="ARBA" id="ARBA00004651"/>
    </source>
</evidence>
<feature type="domain" description="ABC transmembrane type-1" evidence="8">
    <location>
        <begin position="72"/>
        <end position="285"/>
    </location>
</feature>
<dbReference type="PROSITE" id="PS50928">
    <property type="entry name" value="ABC_TM1"/>
    <property type="match status" value="1"/>
</dbReference>
<evidence type="ECO:0000256" key="5">
    <source>
        <dbReference type="ARBA" id="ARBA00022989"/>
    </source>
</evidence>
<dbReference type="GO" id="GO:0055085">
    <property type="term" value="P:transmembrane transport"/>
    <property type="evidence" value="ECO:0007669"/>
    <property type="project" value="InterPro"/>
</dbReference>
<dbReference type="GO" id="GO:0005886">
    <property type="term" value="C:plasma membrane"/>
    <property type="evidence" value="ECO:0007669"/>
    <property type="project" value="UniProtKB-SubCell"/>
</dbReference>
<dbReference type="PANTHER" id="PTHR30193">
    <property type="entry name" value="ABC TRANSPORTER PERMEASE PROTEIN"/>
    <property type="match status" value="1"/>
</dbReference>
<keyword evidence="5 7" id="KW-1133">Transmembrane helix</keyword>
<dbReference type="Proteomes" id="UP000467132">
    <property type="component" value="Unassembled WGS sequence"/>
</dbReference>
<dbReference type="AlphaFoldDB" id="A0A845QZW1"/>
<dbReference type="InterPro" id="IPR000515">
    <property type="entry name" value="MetI-like"/>
</dbReference>
<keyword evidence="10" id="KW-1185">Reference proteome</keyword>
<evidence type="ECO:0000313" key="9">
    <source>
        <dbReference type="EMBL" id="NBI05893.1"/>
    </source>
</evidence>
<evidence type="ECO:0000256" key="2">
    <source>
        <dbReference type="ARBA" id="ARBA00022448"/>
    </source>
</evidence>
<dbReference type="SUPFAM" id="SSF161098">
    <property type="entry name" value="MetI-like"/>
    <property type="match status" value="1"/>
</dbReference>
<dbReference type="OrthoDB" id="9779462at2"/>
<evidence type="ECO:0000256" key="3">
    <source>
        <dbReference type="ARBA" id="ARBA00022475"/>
    </source>
</evidence>
<evidence type="ECO:0000256" key="6">
    <source>
        <dbReference type="ARBA" id="ARBA00023136"/>
    </source>
</evidence>
<keyword evidence="6 7" id="KW-0472">Membrane</keyword>
<protein>
    <submittedName>
        <fullName evidence="9">Sugar ABC transporter permease</fullName>
    </submittedName>
</protein>
<dbReference type="EMBL" id="QXXA01000004">
    <property type="protein sequence ID" value="NBI05893.1"/>
    <property type="molecule type" value="Genomic_DNA"/>
</dbReference>
<name>A0A845QZW1_9CLOT</name>